<comment type="caution">
    <text evidence="1">The sequence shown here is derived from an EMBL/GenBank/DDBJ whole genome shotgun (WGS) entry which is preliminary data.</text>
</comment>
<reference evidence="1 2" key="1">
    <citation type="submission" date="2017-07" db="EMBL/GenBank/DDBJ databases">
        <title>Isolation and whole genome analysis of endospore-forming bacteria from heroin.</title>
        <authorList>
            <person name="Kalinowski J."/>
            <person name="Ahrens B."/>
            <person name="Al-Dilaimi A."/>
            <person name="Winkler A."/>
            <person name="Wibberg D."/>
            <person name="Schleenbecker U."/>
            <person name="Ruckert C."/>
            <person name="Wolfel R."/>
            <person name="Grass G."/>
        </authorList>
    </citation>
    <scope>NUCLEOTIDE SEQUENCE [LARGE SCALE GENOMIC DNA]</scope>
    <source>
        <strain evidence="1 2">7521-2</strain>
    </source>
</reference>
<name>A0AA91Z2Z8_NIACI</name>
<evidence type="ECO:0000313" key="2">
    <source>
        <dbReference type="Proteomes" id="UP000216961"/>
    </source>
</evidence>
<dbReference type="EMBL" id="NPBQ01000014">
    <property type="protein sequence ID" value="PAD84984.1"/>
    <property type="molecule type" value="Genomic_DNA"/>
</dbReference>
<proteinExistence type="predicted"/>
<organism evidence="1 2">
    <name type="scientific">Niallia circulans</name>
    <name type="common">Bacillus circulans</name>
    <dbReference type="NCBI Taxonomy" id="1397"/>
    <lineage>
        <taxon>Bacteria</taxon>
        <taxon>Bacillati</taxon>
        <taxon>Bacillota</taxon>
        <taxon>Bacilli</taxon>
        <taxon>Bacillales</taxon>
        <taxon>Bacillaceae</taxon>
        <taxon>Niallia</taxon>
    </lineage>
</organism>
<gene>
    <name evidence="1" type="ORF">CHH57_02070</name>
</gene>
<dbReference type="Proteomes" id="UP000216961">
    <property type="component" value="Unassembled WGS sequence"/>
</dbReference>
<accession>A0AA91Z2Z8</accession>
<sequence>MESILEHILRPADKIIKYGLVDEKIILELKMTTSLYEYIEVLNNYYDNDDNPYFNNWTDVEGMGYGWAWMRYEEKDWHKMMSRLVSNQAESLLIEMDNTLYFVYENEKVKTYHFVTLDTWREDTIITFSNEEIF</sequence>
<protein>
    <submittedName>
        <fullName evidence="1">Uncharacterized protein</fullName>
    </submittedName>
</protein>
<dbReference type="AlphaFoldDB" id="A0AA91Z2Z8"/>
<evidence type="ECO:0000313" key="1">
    <source>
        <dbReference type="EMBL" id="PAD84984.1"/>
    </source>
</evidence>
<dbReference type="RefSeq" id="WP_095328668.1">
    <property type="nucleotide sequence ID" value="NZ_NPBQ01000014.1"/>
</dbReference>